<evidence type="ECO:0000256" key="3">
    <source>
        <dbReference type="RuleBase" id="RU004508"/>
    </source>
</evidence>
<keyword evidence="4" id="KW-0032">Aminotransferase</keyword>
<keyword evidence="4" id="KW-0808">Transferase</keyword>
<dbReference type="InterPro" id="IPR000653">
    <property type="entry name" value="DegT/StrS_aminotransferase"/>
</dbReference>
<evidence type="ECO:0000313" key="5">
    <source>
        <dbReference type="Proteomes" id="UP001499909"/>
    </source>
</evidence>
<keyword evidence="1 3" id="KW-0663">Pyridoxal phosphate</keyword>
<gene>
    <name evidence="4" type="ORF">GCM10022406_36480</name>
</gene>
<dbReference type="EMBL" id="BAABDH010000109">
    <property type="protein sequence ID" value="GAA3951319.1"/>
    <property type="molecule type" value="Genomic_DNA"/>
</dbReference>
<dbReference type="PANTHER" id="PTHR30244">
    <property type="entry name" value="TRANSAMINASE"/>
    <property type="match status" value="1"/>
</dbReference>
<evidence type="ECO:0000256" key="1">
    <source>
        <dbReference type="ARBA" id="ARBA00022898"/>
    </source>
</evidence>
<proteinExistence type="inferred from homology"/>
<dbReference type="RefSeq" id="WP_345117131.1">
    <property type="nucleotide sequence ID" value="NZ_BAABDH010000109.1"/>
</dbReference>
<dbReference type="Proteomes" id="UP001499909">
    <property type="component" value="Unassembled WGS sequence"/>
</dbReference>
<dbReference type="Pfam" id="PF01041">
    <property type="entry name" value="DegT_DnrJ_EryC1"/>
    <property type="match status" value="1"/>
</dbReference>
<dbReference type="GO" id="GO:0008483">
    <property type="term" value="F:transaminase activity"/>
    <property type="evidence" value="ECO:0007669"/>
    <property type="project" value="UniProtKB-KW"/>
</dbReference>
<name>A0ABP7NPB1_9BACT</name>
<keyword evidence="5" id="KW-1185">Reference proteome</keyword>
<protein>
    <submittedName>
        <fullName evidence="4">DegT/DnrJ/EryC1/StrS family aminotransferase</fullName>
    </submittedName>
</protein>
<accession>A0ABP7NPB1</accession>
<dbReference type="CDD" id="cd00616">
    <property type="entry name" value="AHBA_syn"/>
    <property type="match status" value="1"/>
</dbReference>
<comment type="caution">
    <text evidence="4">The sequence shown here is derived from an EMBL/GenBank/DDBJ whole genome shotgun (WGS) entry which is preliminary data.</text>
</comment>
<organism evidence="4 5">
    <name type="scientific">Hymenobacter algoricola</name>
    <dbReference type="NCBI Taxonomy" id="486267"/>
    <lineage>
        <taxon>Bacteria</taxon>
        <taxon>Pseudomonadati</taxon>
        <taxon>Bacteroidota</taxon>
        <taxon>Cytophagia</taxon>
        <taxon>Cytophagales</taxon>
        <taxon>Hymenobacteraceae</taxon>
        <taxon>Hymenobacter</taxon>
    </lineage>
</organism>
<evidence type="ECO:0000313" key="4">
    <source>
        <dbReference type="EMBL" id="GAA3951319.1"/>
    </source>
</evidence>
<dbReference type="InterPro" id="IPR015421">
    <property type="entry name" value="PyrdxlP-dep_Trfase_major"/>
</dbReference>
<reference evidence="5" key="1">
    <citation type="journal article" date="2019" name="Int. J. Syst. Evol. Microbiol.">
        <title>The Global Catalogue of Microorganisms (GCM) 10K type strain sequencing project: providing services to taxonomists for standard genome sequencing and annotation.</title>
        <authorList>
            <consortium name="The Broad Institute Genomics Platform"/>
            <consortium name="The Broad Institute Genome Sequencing Center for Infectious Disease"/>
            <person name="Wu L."/>
            <person name="Ma J."/>
        </authorList>
    </citation>
    <scope>NUCLEOTIDE SEQUENCE [LARGE SCALE GENOMIC DNA]</scope>
    <source>
        <strain evidence="5">JCM 17214</strain>
    </source>
</reference>
<evidence type="ECO:0000256" key="2">
    <source>
        <dbReference type="ARBA" id="ARBA00037999"/>
    </source>
</evidence>
<comment type="similarity">
    <text evidence="2 3">Belongs to the DegT/DnrJ/EryC1 family.</text>
</comment>
<dbReference type="PANTHER" id="PTHR30244:SF9">
    <property type="entry name" value="PROTEIN RV3402C"/>
    <property type="match status" value="1"/>
</dbReference>
<sequence>MSINVTKAYLPPLEEYIGYLEGIWERGWLTNNGPLVQQLEAELSTALSGANVQFMSNGTIALQVAIKALALTGEIITTPFSYVATTTAILWEGCEPVFVDVEEQTFCIDATKIEAAITPRTSAILATHVYGYPCDVRAIEAIARRHKLKVIYDGAHAFGATVHGRSLLAYGDITTCSFHATKLFHTSEGGAIITTDEKLAQKVSLYKSFGHIGDEYYSLGVNGKNSEFHAAMGLCNLPRVPEFIDARRQIAELYRAELAPLPLRYPVMPAATEYNYAYFPVIFDTEARMHHVKQALAAHGINTRRYFFPSLNKLPYHTGADCPVSEDIAVRVLCLPFYQQLEHDQVRRIGALIRENYA</sequence>
<dbReference type="SUPFAM" id="SSF53383">
    <property type="entry name" value="PLP-dependent transferases"/>
    <property type="match status" value="1"/>
</dbReference>
<dbReference type="InterPro" id="IPR015424">
    <property type="entry name" value="PyrdxlP-dep_Trfase"/>
</dbReference>
<dbReference type="Gene3D" id="3.40.640.10">
    <property type="entry name" value="Type I PLP-dependent aspartate aminotransferase-like (Major domain)"/>
    <property type="match status" value="1"/>
</dbReference>
<dbReference type="PIRSF" id="PIRSF000390">
    <property type="entry name" value="PLP_StrS"/>
    <property type="match status" value="1"/>
</dbReference>